<keyword evidence="2" id="KW-0472">Membrane</keyword>
<feature type="transmembrane region" description="Helical" evidence="2">
    <location>
        <begin position="50"/>
        <end position="67"/>
    </location>
</feature>
<evidence type="ECO:0000313" key="4">
    <source>
        <dbReference type="EMBL" id="GMI36809.1"/>
    </source>
</evidence>
<dbReference type="Gene3D" id="2.30.30.140">
    <property type="match status" value="1"/>
</dbReference>
<dbReference type="PROSITE" id="PS50244">
    <property type="entry name" value="S5A_REDUCTASE"/>
    <property type="match status" value="1"/>
</dbReference>
<dbReference type="CDD" id="cd04508">
    <property type="entry name" value="Tudor_SF"/>
    <property type="match status" value="1"/>
</dbReference>
<dbReference type="AlphaFoldDB" id="A0A9W7G5N2"/>
<dbReference type="Proteomes" id="UP001165082">
    <property type="component" value="Unassembled WGS sequence"/>
</dbReference>
<evidence type="ECO:0000313" key="5">
    <source>
        <dbReference type="Proteomes" id="UP001165082"/>
    </source>
</evidence>
<organism evidence="4 5">
    <name type="scientific">Triparma retinervis</name>
    <dbReference type="NCBI Taxonomy" id="2557542"/>
    <lineage>
        <taxon>Eukaryota</taxon>
        <taxon>Sar</taxon>
        <taxon>Stramenopiles</taxon>
        <taxon>Ochrophyta</taxon>
        <taxon>Bolidophyceae</taxon>
        <taxon>Parmales</taxon>
        <taxon>Triparmaceae</taxon>
        <taxon>Triparma</taxon>
    </lineage>
</organism>
<feature type="transmembrane region" description="Helical" evidence="2">
    <location>
        <begin position="241"/>
        <end position="261"/>
    </location>
</feature>
<keyword evidence="5" id="KW-1185">Reference proteome</keyword>
<dbReference type="OrthoDB" id="190878at2759"/>
<feature type="transmembrane region" description="Helical" evidence="2">
    <location>
        <begin position="512"/>
        <end position="543"/>
    </location>
</feature>
<feature type="transmembrane region" description="Helical" evidence="2">
    <location>
        <begin position="329"/>
        <end position="348"/>
    </location>
</feature>
<feature type="transmembrane region" description="Helical" evidence="2">
    <location>
        <begin position="209"/>
        <end position="229"/>
    </location>
</feature>
<evidence type="ECO:0000256" key="1">
    <source>
        <dbReference type="SAM" id="MobiDB-lite"/>
    </source>
</evidence>
<feature type="region of interest" description="Disordered" evidence="1">
    <location>
        <begin position="691"/>
        <end position="713"/>
    </location>
</feature>
<gene>
    <name evidence="4" type="ORF">TrRE_jg6772</name>
</gene>
<feature type="region of interest" description="Disordered" evidence="1">
    <location>
        <begin position="574"/>
        <end position="657"/>
    </location>
</feature>
<name>A0A9W7G5N2_9STRA</name>
<evidence type="ECO:0000256" key="2">
    <source>
        <dbReference type="SAM" id="Phobius"/>
    </source>
</evidence>
<comment type="caution">
    <text evidence="4">The sequence shown here is derived from an EMBL/GenBank/DDBJ whole genome shotgun (WGS) entry which is preliminary data.</text>
</comment>
<dbReference type="Pfam" id="PF06966">
    <property type="entry name" value="DUF1295"/>
    <property type="match status" value="1"/>
</dbReference>
<feature type="compositionally biased region" description="Basic and acidic residues" evidence="1">
    <location>
        <begin position="693"/>
        <end position="705"/>
    </location>
</feature>
<dbReference type="Pfam" id="PF18115">
    <property type="entry name" value="Tudor_3"/>
    <property type="match status" value="1"/>
</dbReference>
<sequence>MSLRFGGTHCHASGLVHFHECSSLNSVLFYCPWVYVGITGAKRLIHKNSWAFPFIAGTLFFGMCGVYESQGPMMGWWLWPKPDMMVKAGCDIWQNGDLNDDTRGLVSSKHAYDALFTRVHGCPALAPYFHFAFGWGIAKAYQLTSFKGNPVLLAFIGPAIGMIWDPPVRVLVNLFGIDQTGAAVAIMMIGILLPLIVGPNLKVFDKASADYLLFSIPLINSMFFAYNAVFGFGKEVIPPNLTIFVVTLCLAAVLFYGRAFSVIGTSPKPQRVDPRYKGNGGWLDRLQKDAHASELDHTNTPPYFFVFLTIIQPPACVAIAKACGVGFEFAFLPILSHTIMFFVSHYILGTCKYFDMTGEITFFPLIVYSHVTYASGAPSHVLTTALALVWCTRLGIFLGWRIMKRGSDWRFDKLMKAPAYNCFGWVSQGTWIFLQGMCVWKSHVGEGFELNTLMFVGVVVWAVGLFFEHTADMQKTRWNASIRSGQQRAWISEGLWYYSRHPNFFGEMTNWLGLWLASSTGLIGFVSPFWSWFFLVFTSLMLLEKRIDKKFEGRDDYEKYKSTTNVLVPWFKPGKKKATKPSVPKAKSAKRGSSRGPSKSASKVSSPMAKVSTPRKKPASREASPKVTSRSSSRGPSKSASKSKSKSKFKAGDTRSLIKYEKGDRVEALYMGEGKAMYPGTVVRAKGGGFYDVKFDDGDRDKDVDPYNMQRLT</sequence>
<feature type="compositionally biased region" description="Low complexity" evidence="1">
    <location>
        <begin position="629"/>
        <end position="640"/>
    </location>
</feature>
<feature type="domain" description="DNA repair protein Crb2 Tudor" evidence="3">
    <location>
        <begin position="664"/>
        <end position="712"/>
    </location>
</feature>
<evidence type="ECO:0000259" key="3">
    <source>
        <dbReference type="Pfam" id="PF18115"/>
    </source>
</evidence>
<reference evidence="4" key="1">
    <citation type="submission" date="2022-07" db="EMBL/GenBank/DDBJ databases">
        <title>Genome analysis of Parmales, a sister group of diatoms, reveals the evolutionary specialization of diatoms from phago-mixotrophs to photoautotrophs.</title>
        <authorList>
            <person name="Ban H."/>
            <person name="Sato S."/>
            <person name="Yoshikawa S."/>
            <person name="Kazumasa Y."/>
            <person name="Nakamura Y."/>
            <person name="Ichinomiya M."/>
            <person name="Saitoh K."/>
            <person name="Sato N."/>
            <person name="Blanc-Mathieu R."/>
            <person name="Endo H."/>
            <person name="Kuwata A."/>
            <person name="Ogata H."/>
        </authorList>
    </citation>
    <scope>NUCLEOTIDE SEQUENCE</scope>
</reference>
<feature type="transmembrane region" description="Helical" evidence="2">
    <location>
        <begin position="170"/>
        <end position="197"/>
    </location>
</feature>
<protein>
    <recommendedName>
        <fullName evidence="3">DNA repair protein Crb2 Tudor domain-containing protein</fullName>
    </recommendedName>
</protein>
<dbReference type="EMBL" id="BRXZ01007957">
    <property type="protein sequence ID" value="GMI36809.1"/>
    <property type="molecule type" value="Genomic_DNA"/>
</dbReference>
<proteinExistence type="predicted"/>
<feature type="transmembrane region" description="Helical" evidence="2">
    <location>
        <begin position="450"/>
        <end position="467"/>
    </location>
</feature>
<feature type="compositionally biased region" description="Polar residues" evidence="1">
    <location>
        <begin position="595"/>
        <end position="605"/>
    </location>
</feature>
<dbReference type="InterPro" id="IPR010721">
    <property type="entry name" value="UstE-like"/>
</dbReference>
<keyword evidence="2" id="KW-1133">Transmembrane helix</keyword>
<dbReference type="PANTHER" id="PTHR32251">
    <property type="entry name" value="3-OXO-5-ALPHA-STEROID 4-DEHYDROGENASE"/>
    <property type="match status" value="1"/>
</dbReference>
<dbReference type="PANTHER" id="PTHR32251:SF17">
    <property type="entry name" value="STEROID 5-ALPHA REDUCTASE C-TERMINAL DOMAIN-CONTAINING PROTEIN"/>
    <property type="match status" value="1"/>
</dbReference>
<accession>A0A9W7G5N2</accession>
<dbReference type="InterPro" id="IPR041297">
    <property type="entry name" value="Crb2_Tudor"/>
</dbReference>
<feature type="transmembrane region" description="Helical" evidence="2">
    <location>
        <begin position="146"/>
        <end position="164"/>
    </location>
</feature>
<dbReference type="Gene3D" id="1.20.120.1630">
    <property type="match status" value="1"/>
</dbReference>
<feature type="transmembrane region" description="Helical" evidence="2">
    <location>
        <begin position="381"/>
        <end position="400"/>
    </location>
</feature>
<keyword evidence="2" id="KW-0812">Transmembrane</keyword>
<dbReference type="GO" id="GO:0016020">
    <property type="term" value="C:membrane"/>
    <property type="evidence" value="ECO:0007669"/>
    <property type="project" value="TreeGrafter"/>
</dbReference>